<evidence type="ECO:0000256" key="1">
    <source>
        <dbReference type="SAM" id="SignalP"/>
    </source>
</evidence>
<protein>
    <submittedName>
        <fullName evidence="2">Uncharacterized protein</fullName>
    </submittedName>
</protein>
<feature type="chain" id="PRO_5043008788" evidence="1">
    <location>
        <begin position="22"/>
        <end position="151"/>
    </location>
</feature>
<dbReference type="RefSeq" id="WP_101283984.1">
    <property type="nucleotide sequence ID" value="NZ_CP025309.1"/>
</dbReference>
<dbReference type="AlphaFoldDB" id="A0AAP9VUA7"/>
<dbReference type="GeneID" id="61653631"/>
<keyword evidence="1" id="KW-0732">Signal</keyword>
<dbReference type="Proteomes" id="UP000516316">
    <property type="component" value="Chromosome"/>
</dbReference>
<organism evidence="2 3">
    <name type="scientific">Pseudomonas chlororaphis</name>
    <dbReference type="NCBI Taxonomy" id="587753"/>
    <lineage>
        <taxon>Bacteria</taxon>
        <taxon>Pseudomonadati</taxon>
        <taxon>Pseudomonadota</taxon>
        <taxon>Gammaproteobacteria</taxon>
        <taxon>Pseudomonadales</taxon>
        <taxon>Pseudomonadaceae</taxon>
        <taxon>Pseudomonas</taxon>
    </lineage>
</organism>
<evidence type="ECO:0000313" key="2">
    <source>
        <dbReference type="EMBL" id="QNR47765.1"/>
    </source>
</evidence>
<evidence type="ECO:0000313" key="3">
    <source>
        <dbReference type="Proteomes" id="UP000516316"/>
    </source>
</evidence>
<dbReference type="NCBIfam" id="NF047539">
    <property type="entry name" value="XAC2610_fam"/>
    <property type="match status" value="1"/>
</dbReference>
<dbReference type="InterPro" id="IPR058087">
    <property type="entry name" value="XAC2610_dom"/>
</dbReference>
<name>A0AAP9VUA7_9PSED</name>
<proteinExistence type="predicted"/>
<dbReference type="EMBL" id="CP061079">
    <property type="protein sequence ID" value="QNR47765.1"/>
    <property type="molecule type" value="Genomic_DNA"/>
</dbReference>
<accession>A0AAP9VUA7</accession>
<reference evidence="2 3" key="1">
    <citation type="submission" date="2020-09" db="EMBL/GenBank/DDBJ databases">
        <title>The Genome Sequence of Pseudomonas chlororaphis strain Qlu-1 - A phenazine-derivative-producing strain.</title>
        <authorList>
            <person name="Li L."/>
            <person name="Liu K."/>
        </authorList>
    </citation>
    <scope>NUCLEOTIDE SEQUENCE [LARGE SCALE GENOMIC DNA]</scope>
    <source>
        <strain evidence="3">qlu-1</strain>
    </source>
</reference>
<feature type="signal peptide" evidence="1">
    <location>
        <begin position="1"/>
        <end position="21"/>
    </location>
</feature>
<sequence length="151" mass="17077">MRVKDYFVAVALLLWSALALAQPTTFSPDKEVNVTLVQDGANLTVTSEGKSRSITERISFETEKTFNVEINDFNFDGLKDFSIWYVDDGMGTYTIHRVFIYQSADESFKELVPACGDEFLNLKLNSLKKVLSSTYYESNVPKLCVTKPHGR</sequence>
<gene>
    <name evidence="2" type="ORF">HLB40_29665</name>
</gene>